<organism evidence="10 11">
    <name type="scientific">Musa troglodytarum</name>
    <name type="common">fe'i banana</name>
    <dbReference type="NCBI Taxonomy" id="320322"/>
    <lineage>
        <taxon>Eukaryota</taxon>
        <taxon>Viridiplantae</taxon>
        <taxon>Streptophyta</taxon>
        <taxon>Embryophyta</taxon>
        <taxon>Tracheophyta</taxon>
        <taxon>Spermatophyta</taxon>
        <taxon>Magnoliopsida</taxon>
        <taxon>Liliopsida</taxon>
        <taxon>Zingiberales</taxon>
        <taxon>Musaceae</taxon>
        <taxon>Musa</taxon>
    </lineage>
</organism>
<dbReference type="InterPro" id="IPR036318">
    <property type="entry name" value="FAD-bd_PCMH-like_sf"/>
</dbReference>
<dbReference type="InterPro" id="IPR007173">
    <property type="entry name" value="ALO_C"/>
</dbReference>
<comment type="similarity">
    <text evidence="2">Belongs to the oxygen-dependent FAD-linked oxidoreductase family.</text>
</comment>
<evidence type="ECO:0000259" key="9">
    <source>
        <dbReference type="PROSITE" id="PS51387"/>
    </source>
</evidence>
<evidence type="ECO:0000256" key="3">
    <source>
        <dbReference type="ARBA" id="ARBA00013121"/>
    </source>
</evidence>
<evidence type="ECO:0000256" key="8">
    <source>
        <dbReference type="SAM" id="SignalP"/>
    </source>
</evidence>
<dbReference type="OrthoDB" id="610608at2759"/>
<dbReference type="AlphaFoldDB" id="A0A9E7F2Y1"/>
<feature type="chain" id="PRO_5038366327" description="L-gulonolactone oxidase" evidence="8">
    <location>
        <begin position="23"/>
        <end position="804"/>
    </location>
</feature>
<dbReference type="InterPro" id="IPR055154">
    <property type="entry name" value="GULLO2-like_C"/>
</dbReference>
<dbReference type="InterPro" id="IPR006094">
    <property type="entry name" value="Oxid_FAD_bind_N"/>
</dbReference>
<dbReference type="PROSITE" id="PS51387">
    <property type="entry name" value="FAD_PCMH"/>
    <property type="match status" value="1"/>
</dbReference>
<dbReference type="EMBL" id="CP097504">
    <property type="protein sequence ID" value="URD87575.1"/>
    <property type="molecule type" value="Genomic_DNA"/>
</dbReference>
<keyword evidence="4" id="KW-0060">Ascorbate biosynthesis</keyword>
<dbReference type="GO" id="GO:0050105">
    <property type="term" value="F:L-gulonolactone oxidase activity"/>
    <property type="evidence" value="ECO:0007669"/>
    <property type="project" value="UniProtKB-EC"/>
</dbReference>
<keyword evidence="5" id="KW-0560">Oxidoreductase</keyword>
<sequence>MAATHIALFASGLAVLLLLVQGSPPAPVVQCRSGNTNCTVTNGYGAFPDRSTCRVAAVAYPSTEQELLLAVSDATEKQQHMKAVTMYSHSIPKLSCPGGSSGQGLVISTQSLNRSVSVDMATSRMTFEAGITLRALLDAAAARGLALPHSPYWQGMTLGGLLSTGSHGSSAFGKGSAVHEYVVGMRLVVPSPVPVNGYYANIVNLGEDDPDLLAAKVSLGVLGVISQVTLQLEPMFKRSITNRVVSDVGFEQTISSYAFTTYYGDISWYPSQGRVVYRDDVKVPITTKGKGVNDYLGFRAQPTLVVASLRASEELLEATGNVEGKCVLFRLQVDILIATGMGLKNNDGGLLDFTGYPVIGNQSDMQSAGSCLRSAEDNLLTACGWDPRFAGLFYHQTTISIPFTTIADFIADVKKLRDAHPDALCSTELYLGFFMRFVRNSTAYLGKTDDVVDIDITYYRSKDPKRPRLYEDVLEEIEQMALFKYNGLPHWGKNRNVGFLNVTNKLGAKLDKFVSVMQKYDANGLFSSDWTDAVLGLRGKEVVVQGDGCALEGLCICSTDDDCAPKQGYYCRPGEVYEQARVCRKIKSVEADGLAWSADRKWSHHERGKQQREQAEPCSAMTKGSRRGKKLMRYIKAPYRALLCARDSYVNSMTGCAGRAQRGPTIIAMPRAQSRSFHRPQMSSGEDDISKLIRAASRSRLRSVVGAAVPRSHSVAAMRIDEDKPCNFEGDVKVALGPRSRSCDVVSKRRAGFTTSAGNGCALEGLCICSTDDHCAPKQGYYCRPGEVYEQARVCRKIKSVEAD</sequence>
<dbReference type="InterPro" id="IPR016169">
    <property type="entry name" value="FAD-bd_PCMH_sub2"/>
</dbReference>
<dbReference type="EC" id="1.1.3.8" evidence="3"/>
<dbReference type="Pfam" id="PF22906">
    <property type="entry name" value="GULLO2-like_3rd"/>
    <property type="match status" value="2"/>
</dbReference>
<feature type="domain" description="FAD-binding PCMH-type" evidence="9">
    <location>
        <begin position="51"/>
        <end position="235"/>
    </location>
</feature>
<evidence type="ECO:0000313" key="11">
    <source>
        <dbReference type="Proteomes" id="UP001055439"/>
    </source>
</evidence>
<dbReference type="InterPro" id="IPR016166">
    <property type="entry name" value="FAD-bd_PCMH"/>
</dbReference>
<keyword evidence="11" id="KW-1185">Reference proteome</keyword>
<name>A0A9E7F2Y1_9LILI</name>
<proteinExistence type="inferred from homology"/>
<evidence type="ECO:0000256" key="2">
    <source>
        <dbReference type="ARBA" id="ARBA00005466"/>
    </source>
</evidence>
<comment type="catalytic activity">
    <reaction evidence="6">
        <text>L-gulono-1,4-lactone + O2 = L-ascorbate + H2O2 + H(+)</text>
        <dbReference type="Rhea" id="RHEA:32363"/>
        <dbReference type="ChEBI" id="CHEBI:15378"/>
        <dbReference type="ChEBI" id="CHEBI:15379"/>
        <dbReference type="ChEBI" id="CHEBI:16240"/>
        <dbReference type="ChEBI" id="CHEBI:17587"/>
        <dbReference type="ChEBI" id="CHEBI:38290"/>
        <dbReference type="EC" id="1.1.3.8"/>
    </reaction>
</comment>
<keyword evidence="8" id="KW-0732">Signal</keyword>
<dbReference type="Pfam" id="PF04030">
    <property type="entry name" value="ALO"/>
    <property type="match status" value="1"/>
</dbReference>
<evidence type="ECO:0000256" key="6">
    <source>
        <dbReference type="ARBA" id="ARBA00048083"/>
    </source>
</evidence>
<evidence type="ECO:0000256" key="1">
    <source>
        <dbReference type="ARBA" id="ARBA00005147"/>
    </source>
</evidence>
<evidence type="ECO:0000256" key="4">
    <source>
        <dbReference type="ARBA" id="ARBA00022644"/>
    </source>
</evidence>
<evidence type="ECO:0000256" key="7">
    <source>
        <dbReference type="SAM" id="MobiDB-lite"/>
    </source>
</evidence>
<accession>A0A9E7F2Y1</accession>
<evidence type="ECO:0000256" key="5">
    <source>
        <dbReference type="ARBA" id="ARBA00023002"/>
    </source>
</evidence>
<dbReference type="InterPro" id="IPR050432">
    <property type="entry name" value="FAD-linked_Oxidoreductases_BP"/>
</dbReference>
<dbReference type="Gene3D" id="3.30.70.2520">
    <property type="match status" value="1"/>
</dbReference>
<dbReference type="Proteomes" id="UP001055439">
    <property type="component" value="Chromosome 2"/>
</dbReference>
<protein>
    <recommendedName>
        <fullName evidence="3">L-gulonolactone oxidase</fullName>
        <ecNumber evidence="3">1.1.3.8</ecNumber>
    </recommendedName>
</protein>
<evidence type="ECO:0000313" key="10">
    <source>
        <dbReference type="EMBL" id="URD87575.1"/>
    </source>
</evidence>
<dbReference type="Pfam" id="PF01565">
    <property type="entry name" value="FAD_binding_4"/>
    <property type="match status" value="1"/>
</dbReference>
<comment type="pathway">
    <text evidence="1">Cofactor biosynthesis; L-ascorbate biosynthesis.</text>
</comment>
<dbReference type="InterPro" id="IPR010030">
    <property type="entry name" value="GULO_Plant"/>
</dbReference>
<reference evidence="10" key="1">
    <citation type="submission" date="2022-05" db="EMBL/GenBank/DDBJ databases">
        <title>The Musa troglodytarum L. genome provides insights into the mechanism of non-climacteric behaviour and enrichment of carotenoids.</title>
        <authorList>
            <person name="Wang J."/>
        </authorList>
    </citation>
    <scope>NUCLEOTIDE SEQUENCE</scope>
    <source>
        <tissue evidence="10">Leaf</tissue>
    </source>
</reference>
<dbReference type="GO" id="GO:0071949">
    <property type="term" value="F:FAD binding"/>
    <property type="evidence" value="ECO:0007669"/>
    <property type="project" value="InterPro"/>
</dbReference>
<dbReference type="GO" id="GO:0016020">
    <property type="term" value="C:membrane"/>
    <property type="evidence" value="ECO:0007669"/>
    <property type="project" value="InterPro"/>
</dbReference>
<dbReference type="SUPFAM" id="SSF56176">
    <property type="entry name" value="FAD-binding/transporter-associated domain-like"/>
    <property type="match status" value="1"/>
</dbReference>
<gene>
    <name evidence="10" type="ORF">MUK42_27799</name>
</gene>
<dbReference type="NCBIfam" id="TIGR01677">
    <property type="entry name" value="pln_FAD_oxido"/>
    <property type="match status" value="1"/>
</dbReference>
<dbReference type="GO" id="GO:0003885">
    <property type="term" value="F:D-arabinono-1,4-lactone oxidase activity"/>
    <property type="evidence" value="ECO:0007669"/>
    <property type="project" value="InterPro"/>
</dbReference>
<feature type="signal peptide" evidence="8">
    <location>
        <begin position="1"/>
        <end position="22"/>
    </location>
</feature>
<feature type="non-terminal residue" evidence="10">
    <location>
        <position position="804"/>
    </location>
</feature>
<feature type="region of interest" description="Disordered" evidence="7">
    <location>
        <begin position="601"/>
        <end position="623"/>
    </location>
</feature>
<dbReference type="GO" id="GO:0019853">
    <property type="term" value="P:L-ascorbic acid biosynthetic process"/>
    <property type="evidence" value="ECO:0007669"/>
    <property type="project" value="UniProtKB-KW"/>
</dbReference>
<dbReference type="PANTHER" id="PTHR13878">
    <property type="entry name" value="GULONOLACTONE OXIDASE"/>
    <property type="match status" value="1"/>
</dbReference>
<dbReference type="PANTHER" id="PTHR13878:SF104">
    <property type="entry name" value="FAD-BINDING PCMH-TYPE DOMAIN-CONTAINING PROTEIN"/>
    <property type="match status" value="1"/>
</dbReference>
<dbReference type="Gene3D" id="3.30.465.10">
    <property type="match status" value="1"/>
</dbReference>